<dbReference type="OrthoDB" id="2565191at2759"/>
<dbReference type="AlphaFoldDB" id="A0A0D7AZZ5"/>
<feature type="region of interest" description="Disordered" evidence="1">
    <location>
        <begin position="163"/>
        <end position="223"/>
    </location>
</feature>
<proteinExistence type="predicted"/>
<dbReference type="STRING" id="1314674.A0A0D7AZZ5"/>
<feature type="compositionally biased region" description="Basic and acidic residues" evidence="1">
    <location>
        <begin position="163"/>
        <end position="173"/>
    </location>
</feature>
<evidence type="ECO:0000313" key="3">
    <source>
        <dbReference type="Proteomes" id="UP000054007"/>
    </source>
</evidence>
<dbReference type="EMBL" id="KN880744">
    <property type="protein sequence ID" value="KIY62836.1"/>
    <property type="molecule type" value="Genomic_DNA"/>
</dbReference>
<reference evidence="2 3" key="1">
    <citation type="journal article" date="2015" name="Fungal Genet. Biol.">
        <title>Evolution of novel wood decay mechanisms in Agaricales revealed by the genome sequences of Fistulina hepatica and Cylindrobasidium torrendii.</title>
        <authorList>
            <person name="Floudas D."/>
            <person name="Held B.W."/>
            <person name="Riley R."/>
            <person name="Nagy L.G."/>
            <person name="Koehler G."/>
            <person name="Ransdell A.S."/>
            <person name="Younus H."/>
            <person name="Chow J."/>
            <person name="Chiniquy J."/>
            <person name="Lipzen A."/>
            <person name="Tritt A."/>
            <person name="Sun H."/>
            <person name="Haridas S."/>
            <person name="LaButti K."/>
            <person name="Ohm R.A."/>
            <person name="Kues U."/>
            <person name="Blanchette R.A."/>
            <person name="Grigoriev I.V."/>
            <person name="Minto R.E."/>
            <person name="Hibbett D.S."/>
        </authorList>
    </citation>
    <scope>NUCLEOTIDE SEQUENCE [LARGE SCALE GENOMIC DNA]</scope>
    <source>
        <strain evidence="2 3">FP15055 ss-10</strain>
    </source>
</reference>
<protein>
    <submittedName>
        <fullName evidence="2">Uncharacterized protein</fullName>
    </submittedName>
</protein>
<feature type="compositionally biased region" description="Polar residues" evidence="1">
    <location>
        <begin position="29"/>
        <end position="42"/>
    </location>
</feature>
<evidence type="ECO:0000313" key="2">
    <source>
        <dbReference type="EMBL" id="KIY62836.1"/>
    </source>
</evidence>
<sequence>MPPRRRATAYDASGLRVHKNGKRVVQDARNLNLQHKSTTTRNAHGEWIAQDAGGQLGARKTAKRRRSSSAGAQGEDEEVRQARNRDTEESSEGEEPAAKKRKFEHDDSFLEDTRLEAQIPGTSSRPGHPSSDLLKCIHHYASSYYTERNLLLNISREYREERRRQRREKAEQEGKEEDERDEEDLSEGESEIELPESEDWQEPKKRHVRTGKSEEWRKTRRRDMHRAMDGSALTAIGVLLQEYVGTLLETRIPQGWVNEMEDGSPDMLDTPQEHDETDL</sequence>
<evidence type="ECO:0000256" key="1">
    <source>
        <dbReference type="SAM" id="MobiDB-lite"/>
    </source>
</evidence>
<gene>
    <name evidence="2" type="ORF">CYLTODRAFT_494379</name>
</gene>
<feature type="region of interest" description="Disordered" evidence="1">
    <location>
        <begin position="1"/>
        <end position="131"/>
    </location>
</feature>
<feature type="compositionally biased region" description="Basic and acidic residues" evidence="1">
    <location>
        <begin position="103"/>
        <end position="115"/>
    </location>
</feature>
<organism evidence="2 3">
    <name type="scientific">Cylindrobasidium torrendii FP15055 ss-10</name>
    <dbReference type="NCBI Taxonomy" id="1314674"/>
    <lineage>
        <taxon>Eukaryota</taxon>
        <taxon>Fungi</taxon>
        <taxon>Dikarya</taxon>
        <taxon>Basidiomycota</taxon>
        <taxon>Agaricomycotina</taxon>
        <taxon>Agaricomycetes</taxon>
        <taxon>Agaricomycetidae</taxon>
        <taxon>Agaricales</taxon>
        <taxon>Marasmiineae</taxon>
        <taxon>Physalacriaceae</taxon>
        <taxon>Cylindrobasidium</taxon>
    </lineage>
</organism>
<name>A0A0D7AZZ5_9AGAR</name>
<feature type="compositionally biased region" description="Acidic residues" evidence="1">
    <location>
        <begin position="174"/>
        <end position="200"/>
    </location>
</feature>
<keyword evidence="3" id="KW-1185">Reference proteome</keyword>
<accession>A0A0D7AZZ5</accession>
<feature type="region of interest" description="Disordered" evidence="1">
    <location>
        <begin position="256"/>
        <end position="279"/>
    </location>
</feature>
<feature type="compositionally biased region" description="Basic and acidic residues" evidence="1">
    <location>
        <begin position="79"/>
        <end position="88"/>
    </location>
</feature>
<dbReference type="Proteomes" id="UP000054007">
    <property type="component" value="Unassembled WGS sequence"/>
</dbReference>